<evidence type="ECO:0000313" key="1">
    <source>
        <dbReference type="EMBL" id="EGC17558.1"/>
    </source>
</evidence>
<dbReference type="AlphaFoldDB" id="F0EYF0"/>
<dbReference type="HOGENOM" id="CLU_1803605_0_0_4"/>
<dbReference type="EMBL" id="AEWV01000015">
    <property type="protein sequence ID" value="EGC17558.1"/>
    <property type="molecule type" value="Genomic_DNA"/>
</dbReference>
<dbReference type="RefSeq" id="WP_003782223.1">
    <property type="nucleotide sequence ID" value="NZ_GL870929.1"/>
</dbReference>
<comment type="caution">
    <text evidence="1">The sequence shown here is derived from an EMBL/GenBank/DDBJ whole genome shotgun (WGS) entry which is preliminary data.</text>
</comment>
<keyword evidence="2" id="KW-1185">Reference proteome</keyword>
<accession>F0EYF0</accession>
<gene>
    <name evidence="1" type="ORF">HMPREF9098_0884</name>
</gene>
<protein>
    <submittedName>
        <fullName evidence="1">Uncharacterized protein</fullName>
    </submittedName>
</protein>
<proteinExistence type="predicted"/>
<organism evidence="1 2">
    <name type="scientific">Kingella denitrificans ATCC 33394</name>
    <dbReference type="NCBI Taxonomy" id="888741"/>
    <lineage>
        <taxon>Bacteria</taxon>
        <taxon>Pseudomonadati</taxon>
        <taxon>Pseudomonadota</taxon>
        <taxon>Betaproteobacteria</taxon>
        <taxon>Neisseriales</taxon>
        <taxon>Neisseriaceae</taxon>
        <taxon>Kingella</taxon>
    </lineage>
</organism>
<dbReference type="Proteomes" id="UP000004088">
    <property type="component" value="Unassembled WGS sequence"/>
</dbReference>
<evidence type="ECO:0000313" key="2">
    <source>
        <dbReference type="Proteomes" id="UP000004088"/>
    </source>
</evidence>
<sequence>MDNETPPDFGGGNFALTYHFPHRFGVQFEIGGGFGDGVGFHFFPSLPLHRFKYRKRCVFYQKFQPPDDFVPSGFGFEQKVVLRRDEEIQAAIPACIRYQRKHPEMRILPLYIGDEVGIDFDGGNDGFFVSKHWNATLFEQYGK</sequence>
<name>F0EYF0_9NEIS</name>
<reference evidence="1 2" key="1">
    <citation type="submission" date="2011-01" db="EMBL/GenBank/DDBJ databases">
        <authorList>
            <person name="Muzny D."/>
            <person name="Qin X."/>
            <person name="Deng J."/>
            <person name="Jiang H."/>
            <person name="Liu Y."/>
            <person name="Qu J."/>
            <person name="Song X.-Z."/>
            <person name="Zhang L."/>
            <person name="Thornton R."/>
            <person name="Coyle M."/>
            <person name="Francisco L."/>
            <person name="Jackson L."/>
            <person name="Javaid M."/>
            <person name="Korchina V."/>
            <person name="Kovar C."/>
            <person name="Mata R."/>
            <person name="Mathew T."/>
            <person name="Ngo R."/>
            <person name="Nguyen L."/>
            <person name="Nguyen N."/>
            <person name="Okwuonu G."/>
            <person name="Ongeri F."/>
            <person name="Pham C."/>
            <person name="Simmons D."/>
            <person name="Wilczek-Boney K."/>
            <person name="Hale W."/>
            <person name="Jakkamsetti A."/>
            <person name="Pham P."/>
            <person name="Ruth R."/>
            <person name="San Lucas F."/>
            <person name="Warren J."/>
            <person name="Zhang J."/>
            <person name="Zhao Z."/>
            <person name="Zhou C."/>
            <person name="Zhu D."/>
            <person name="Lee S."/>
            <person name="Bess C."/>
            <person name="Blankenburg K."/>
            <person name="Forbes L."/>
            <person name="Fu Q."/>
            <person name="Gubbala S."/>
            <person name="Hirani K."/>
            <person name="Jayaseelan J.C."/>
            <person name="Lara F."/>
            <person name="Munidasa M."/>
            <person name="Palculict T."/>
            <person name="Patil S."/>
            <person name="Pu L.-L."/>
            <person name="Saada N."/>
            <person name="Tang L."/>
            <person name="Weissenberger G."/>
            <person name="Zhu Y."/>
            <person name="Hemphill L."/>
            <person name="Shang Y."/>
            <person name="Youmans B."/>
            <person name="Ayvaz T."/>
            <person name="Ross M."/>
            <person name="Santibanez J."/>
            <person name="Aqrawi P."/>
            <person name="Gross S."/>
            <person name="Joshi V."/>
            <person name="Fowler G."/>
            <person name="Nazareth L."/>
            <person name="Reid J."/>
            <person name="Worley K."/>
            <person name="Petrosino J."/>
            <person name="Highlander S."/>
            <person name="Gibbs R."/>
        </authorList>
    </citation>
    <scope>NUCLEOTIDE SEQUENCE [LARGE SCALE GENOMIC DNA]</scope>
    <source>
        <strain evidence="1 2">ATCC 33394</strain>
    </source>
</reference>